<gene>
    <name evidence="6" type="ORF">RJ641_000775</name>
</gene>
<keyword evidence="2" id="KW-0132">Cell division</keyword>
<evidence type="ECO:0000256" key="1">
    <source>
        <dbReference type="ARBA" id="ARBA00022574"/>
    </source>
</evidence>
<dbReference type="GO" id="GO:1990757">
    <property type="term" value="F:ubiquitin ligase activator activity"/>
    <property type="evidence" value="ECO:0007669"/>
    <property type="project" value="TreeGrafter"/>
</dbReference>
<organism evidence="6 7">
    <name type="scientific">Dillenia turbinata</name>
    <dbReference type="NCBI Taxonomy" id="194707"/>
    <lineage>
        <taxon>Eukaryota</taxon>
        <taxon>Viridiplantae</taxon>
        <taxon>Streptophyta</taxon>
        <taxon>Embryophyta</taxon>
        <taxon>Tracheophyta</taxon>
        <taxon>Spermatophyta</taxon>
        <taxon>Magnoliopsida</taxon>
        <taxon>eudicotyledons</taxon>
        <taxon>Gunneridae</taxon>
        <taxon>Pentapetalae</taxon>
        <taxon>Dilleniales</taxon>
        <taxon>Dilleniaceae</taxon>
        <taxon>Dillenia</taxon>
    </lineage>
</organism>
<dbReference type="EMBL" id="JBAMMX010000001">
    <property type="protein sequence ID" value="KAK6947302.1"/>
    <property type="molecule type" value="Genomic_DNA"/>
</dbReference>
<evidence type="ECO:0000256" key="2">
    <source>
        <dbReference type="ARBA" id="ARBA00022618"/>
    </source>
</evidence>
<sequence>MLKVGGGVLVGSMDRNDNNILTTGGSNGKIINNDLRAGSRLLKPTKDTIKKFVDKNYQFRASMSGGNDELVFLWDRDTASSRKWLTLWTHPSMLKIAELIAHQSRVLYTAQSPNGCMVASAGGDEMLLFGMFPRLLKWLSLKHKLMLSHFLNGVVSVEVHRTVSNPFKLCVCSG</sequence>
<dbReference type="PANTHER" id="PTHR19918">
    <property type="entry name" value="CELL DIVISION CYCLE 20 CDC20 FIZZY -RELATED"/>
    <property type="match status" value="1"/>
</dbReference>
<keyword evidence="5" id="KW-0131">Cell cycle</keyword>
<dbReference type="GO" id="GO:1905786">
    <property type="term" value="P:positive regulation of anaphase-promoting complex-dependent catabolic process"/>
    <property type="evidence" value="ECO:0007669"/>
    <property type="project" value="TreeGrafter"/>
</dbReference>
<dbReference type="GO" id="GO:0051301">
    <property type="term" value="P:cell division"/>
    <property type="evidence" value="ECO:0007669"/>
    <property type="project" value="UniProtKB-KW"/>
</dbReference>
<evidence type="ECO:0000256" key="3">
    <source>
        <dbReference type="ARBA" id="ARBA00022737"/>
    </source>
</evidence>
<dbReference type="GO" id="GO:0010997">
    <property type="term" value="F:anaphase-promoting complex binding"/>
    <property type="evidence" value="ECO:0007669"/>
    <property type="project" value="InterPro"/>
</dbReference>
<name>A0AAN8WFA1_9MAGN</name>
<dbReference type="InterPro" id="IPR036322">
    <property type="entry name" value="WD40_repeat_dom_sf"/>
</dbReference>
<keyword evidence="4" id="KW-0498">Mitosis</keyword>
<dbReference type="InterPro" id="IPR033010">
    <property type="entry name" value="Cdc20/Fizzy"/>
</dbReference>
<evidence type="ECO:0000313" key="7">
    <source>
        <dbReference type="Proteomes" id="UP001370490"/>
    </source>
</evidence>
<dbReference type="Gene3D" id="2.130.10.10">
    <property type="entry name" value="YVTN repeat-like/Quinoprotein amine dehydrogenase"/>
    <property type="match status" value="1"/>
</dbReference>
<proteinExistence type="predicted"/>
<accession>A0AAN8WFA1</accession>
<dbReference type="Proteomes" id="UP001370490">
    <property type="component" value="Unassembled WGS sequence"/>
</dbReference>
<dbReference type="GO" id="GO:0005680">
    <property type="term" value="C:anaphase-promoting complex"/>
    <property type="evidence" value="ECO:0007669"/>
    <property type="project" value="TreeGrafter"/>
</dbReference>
<evidence type="ECO:0000256" key="4">
    <source>
        <dbReference type="ARBA" id="ARBA00022776"/>
    </source>
</evidence>
<dbReference type="InterPro" id="IPR015943">
    <property type="entry name" value="WD40/YVTN_repeat-like_dom_sf"/>
</dbReference>
<dbReference type="SUPFAM" id="SSF50978">
    <property type="entry name" value="WD40 repeat-like"/>
    <property type="match status" value="1"/>
</dbReference>
<dbReference type="GO" id="GO:0031145">
    <property type="term" value="P:anaphase-promoting complex-dependent catabolic process"/>
    <property type="evidence" value="ECO:0007669"/>
    <property type="project" value="TreeGrafter"/>
</dbReference>
<keyword evidence="1" id="KW-0853">WD repeat</keyword>
<evidence type="ECO:0000256" key="5">
    <source>
        <dbReference type="ARBA" id="ARBA00023306"/>
    </source>
</evidence>
<keyword evidence="7" id="KW-1185">Reference proteome</keyword>
<dbReference type="AlphaFoldDB" id="A0AAN8WFA1"/>
<reference evidence="6 7" key="1">
    <citation type="submission" date="2023-12" db="EMBL/GenBank/DDBJ databases">
        <title>A high-quality genome assembly for Dillenia turbinata (Dilleniales).</title>
        <authorList>
            <person name="Chanderbali A."/>
        </authorList>
    </citation>
    <scope>NUCLEOTIDE SEQUENCE [LARGE SCALE GENOMIC DNA]</scope>
    <source>
        <strain evidence="6">LSX21</strain>
        <tissue evidence="6">Leaf</tissue>
    </source>
</reference>
<evidence type="ECO:0000313" key="6">
    <source>
        <dbReference type="EMBL" id="KAK6947302.1"/>
    </source>
</evidence>
<dbReference type="PANTHER" id="PTHR19918:SF8">
    <property type="entry name" value="FI02843P"/>
    <property type="match status" value="1"/>
</dbReference>
<keyword evidence="3" id="KW-0677">Repeat</keyword>
<comment type="caution">
    <text evidence="6">The sequence shown here is derived from an EMBL/GenBank/DDBJ whole genome shotgun (WGS) entry which is preliminary data.</text>
</comment>
<protein>
    <submittedName>
        <fullName evidence="6">Uncharacterized protein</fullName>
    </submittedName>
</protein>